<dbReference type="RefSeq" id="WP_159397342.1">
    <property type="nucleotide sequence ID" value="NZ_CP012673.1"/>
</dbReference>
<feature type="transmembrane region" description="Helical" evidence="4">
    <location>
        <begin position="1742"/>
        <end position="1765"/>
    </location>
</feature>
<evidence type="ECO:0000313" key="7">
    <source>
        <dbReference type="Proteomes" id="UP000238348"/>
    </source>
</evidence>
<dbReference type="PANTHER" id="PTHR32305:SF15">
    <property type="entry name" value="PROTEIN RHSA-RELATED"/>
    <property type="match status" value="1"/>
</dbReference>
<keyword evidence="4" id="KW-0472">Membrane</keyword>
<keyword evidence="1" id="KW-0732">Signal</keyword>
<dbReference type="InterPro" id="IPR013517">
    <property type="entry name" value="FG-GAP"/>
</dbReference>
<dbReference type="OrthoDB" id="8481850at2"/>
<evidence type="ECO:0000256" key="4">
    <source>
        <dbReference type="SAM" id="Phobius"/>
    </source>
</evidence>
<dbReference type="InterPro" id="IPR031325">
    <property type="entry name" value="RHS_repeat"/>
</dbReference>
<dbReference type="NCBIfam" id="TIGR01643">
    <property type="entry name" value="YD_repeat_2x"/>
    <property type="match status" value="2"/>
</dbReference>
<dbReference type="NCBIfam" id="TIGR03696">
    <property type="entry name" value="Rhs_assc_core"/>
    <property type="match status" value="1"/>
</dbReference>
<proteinExistence type="predicted"/>
<protein>
    <recommendedName>
        <fullName evidence="5">Teneurin-like YD-shell domain-containing protein</fullName>
    </recommendedName>
</protein>
<name>A0A2L0EXI4_SORCE</name>
<evidence type="ECO:0000256" key="1">
    <source>
        <dbReference type="ARBA" id="ARBA00022729"/>
    </source>
</evidence>
<dbReference type="InterPro" id="IPR056823">
    <property type="entry name" value="TEN-like_YD-shell"/>
</dbReference>
<evidence type="ECO:0000259" key="5">
    <source>
        <dbReference type="Pfam" id="PF25023"/>
    </source>
</evidence>
<evidence type="ECO:0000256" key="3">
    <source>
        <dbReference type="SAM" id="MobiDB-lite"/>
    </source>
</evidence>
<sequence length="1817" mass="200149">MRDERRSRPDPSFSYTGGIRWESTRRLKKIAMWAPNLSATQRVWEYTLSYEMGLLGRSLLSSVQKCGHQGTCLWPKRLRWMHENTLLFADGPELSIPSALTSLRVFDVNGDGRDDILRAKDVPRPPVLHSPGSGWPHMPTTRPKPSDELHLHLSEPGSELSFRRIHVNPEDSPLEHVNLAHSRPVDADGDGKVELLAYHTERCEYRLYAWDEDADTFVPTGDRLSPGERWGCSGDFYAKAPGLELVDLDGDALLDVLSEVELDSGSFWHIRMNAGGSFGEPVGTGVRAGPDRCDHAIGGDLDGDGRGELIVGEGSDCGTSVAIHLDDEGELTTGPALPLKRGDTPAKLADLNGDGLRDALWIHAGTIEISMNTGNGFRPAVPLPDPELAGVLDMIARMDEPDRAVIEPFDLNRDGRDDLLVSIPDWLTATPSEPVTMDRIIALLSSGDGSFSRVDIGWEEPDTGTTDAPIPAGDAMWNGDFDGDGRADVLTWKGTSLQVTLASGHDVDLLSSVSDGDDPMSLRAQVRYGRTDPASSELASCTYPQRCVRRGAPVVVWAGGLERPGGTYYRFDDLRTDLLGRGSLGFGRMTEWSSAWPLERITSFDHATRVGTTYPYASRPRSIREIRPIVDHGPLGARDCVAEIDGSCTLEEGPARASARVVQQEMEYRVRSLNGGRSTFVYTRRIERREYEDPEVDIRWDDEVSGHCLGVDDPGSGAPIQRSAMYEVDDHGNLLREAVETRGGLRREVTRTFEVRREEWLVGLIQTQAERTYEAGTTAPAKLHTAYHHDERGLLDEVRIEPDSEDADIRETISFAYDEAGRLRQQKRDAAGESSRLWNYEYDDVSGEGIFVSQMWNGLGVSQWMYTHPAYGVLMGEIDANGARSTRIHDDLGRVKGATSGAGPVSEIRMAAREEAGKTAGLVVEATLAGGGRAVATMDERGLVVEQALRALDGRMRVRRSTHDLFGRPLWVSRPGFGAAAAEKAERTYDSLSRMVTERAPDGELQRYEHRLFETTRIDPEFRLTRTTVDVDGRPRETAVKVGDVWLSTAFVYGPNSKLTTVADPKGNKTELGYDLRGRRTSVSDPDAGTRITRYNGYGEIREEVDAQGRTAVVERDAMGRRRVVRNADGVTTFVWDIAPHGMGQLAAAVSPDGTKVTYTYDDRGRVAEVRTAIDDEEFAVGVTYTAAGLRDELLYPKVPGRERFRVKYVYEEGSLRELRASKEDGSTRPLWKVNARNEDGALLKAVFGNEVVAERVYDPVTGRLETVQARKTEALQALAYRYHDDGRVLERRDSVAGRVETFDYDEMGRLEGWDLAAPGGSRRTTYGYDEIGNLRTVSEDGFLAEENGYEATGRPHAVVSRDGVAFAYDAAGRLERSSAGLSIEYTAFDLPRRLMKEGRRWDFSYDAFGARVKKAQDGEETIYVGGLYERRTDASGTQRHVFRVGSPEGEVAQVVFAGPGEERTLYVHSDPLGSVGVVTDDAGKEVERLHYEPFGRRIDENGKALEPAEREVKHGFTGHRHDEELGLIDMGGRLYDPNLRRFLTPDPFVTDPTSGQSYNRYSYVMNDPVNHVDPTGWIWKQVKYDNGSDGWVEFDDVTGEPIGMIGEDIYVGAPPDEPPPPPGEGRQDFEQDWEAFLHEGEERFEQGGGASVGGDYTEPPRDTLNAVLEHGLRLSDLTGEKPMPGIVSGAMMDDPVIVPKFTWSIALTKDFYNALELRSLAWHAGNVGESFALEMRAAMDLLGLVGAVAIESGIGVAMALGVVLPGGAGRRGGAGSGEDSTGGARASGRRSRALACFDARNSWYCSGCRCNTNFDS</sequence>
<dbReference type="EMBL" id="CP012673">
    <property type="protein sequence ID" value="AUX44003.1"/>
    <property type="molecule type" value="Genomic_DNA"/>
</dbReference>
<gene>
    <name evidence="6" type="ORF">SOCE26_054620</name>
</gene>
<dbReference type="InterPro" id="IPR006530">
    <property type="entry name" value="YD"/>
</dbReference>
<dbReference type="Proteomes" id="UP000238348">
    <property type="component" value="Chromosome"/>
</dbReference>
<dbReference type="SUPFAM" id="SSF101898">
    <property type="entry name" value="NHL repeat"/>
    <property type="match status" value="1"/>
</dbReference>
<dbReference type="Gene3D" id="2.180.10.10">
    <property type="entry name" value="RHS repeat-associated core"/>
    <property type="match status" value="2"/>
</dbReference>
<keyword evidence="4" id="KW-0812">Transmembrane</keyword>
<dbReference type="InterPro" id="IPR050708">
    <property type="entry name" value="T6SS_VgrG/RHS"/>
</dbReference>
<dbReference type="SUPFAM" id="SSF69318">
    <property type="entry name" value="Integrin alpha N-terminal domain"/>
    <property type="match status" value="1"/>
</dbReference>
<accession>A0A2L0EXI4</accession>
<keyword evidence="4" id="KW-1133">Transmembrane helix</keyword>
<feature type="domain" description="Teneurin-like YD-shell" evidence="5">
    <location>
        <begin position="1275"/>
        <end position="1570"/>
    </location>
</feature>
<evidence type="ECO:0000313" key="6">
    <source>
        <dbReference type="EMBL" id="AUX44003.1"/>
    </source>
</evidence>
<dbReference type="Pfam" id="PF13517">
    <property type="entry name" value="FG-GAP_3"/>
    <property type="match status" value="1"/>
</dbReference>
<dbReference type="InterPro" id="IPR028994">
    <property type="entry name" value="Integrin_alpha_N"/>
</dbReference>
<dbReference type="InterPro" id="IPR022385">
    <property type="entry name" value="Rhs_assc_core"/>
</dbReference>
<organism evidence="6 7">
    <name type="scientific">Sorangium cellulosum</name>
    <name type="common">Polyangium cellulosum</name>
    <dbReference type="NCBI Taxonomy" id="56"/>
    <lineage>
        <taxon>Bacteria</taxon>
        <taxon>Pseudomonadati</taxon>
        <taxon>Myxococcota</taxon>
        <taxon>Polyangia</taxon>
        <taxon>Polyangiales</taxon>
        <taxon>Polyangiaceae</taxon>
        <taxon>Sorangium</taxon>
    </lineage>
</organism>
<dbReference type="Gene3D" id="2.130.10.130">
    <property type="entry name" value="Integrin alpha, N-terminal"/>
    <property type="match status" value="2"/>
</dbReference>
<evidence type="ECO:0000256" key="2">
    <source>
        <dbReference type="ARBA" id="ARBA00022737"/>
    </source>
</evidence>
<dbReference type="Pfam" id="PF05593">
    <property type="entry name" value="RHS_repeat"/>
    <property type="match status" value="2"/>
</dbReference>
<feature type="region of interest" description="Disordered" evidence="3">
    <location>
        <begin position="117"/>
        <end position="146"/>
    </location>
</feature>
<reference evidence="6 7" key="1">
    <citation type="submission" date="2015-09" db="EMBL/GenBank/DDBJ databases">
        <title>Sorangium comparison.</title>
        <authorList>
            <person name="Zaburannyi N."/>
            <person name="Bunk B."/>
            <person name="Overmann J."/>
            <person name="Mueller R."/>
        </authorList>
    </citation>
    <scope>NUCLEOTIDE SEQUENCE [LARGE SCALE GENOMIC DNA]</scope>
    <source>
        <strain evidence="6 7">So ce26</strain>
    </source>
</reference>
<dbReference type="Pfam" id="PF25023">
    <property type="entry name" value="TEN_YD-shell"/>
    <property type="match status" value="1"/>
</dbReference>
<keyword evidence="2" id="KW-0677">Repeat</keyword>
<dbReference type="PANTHER" id="PTHR32305">
    <property type="match status" value="1"/>
</dbReference>